<accession>A0AAY5E920</accession>
<keyword evidence="5" id="KW-1185">Reference proteome</keyword>
<dbReference type="PANTHER" id="PTHR11360">
    <property type="entry name" value="MONOCARBOXYLATE TRANSPORTER"/>
    <property type="match status" value="1"/>
</dbReference>
<evidence type="ECO:0000256" key="1">
    <source>
        <dbReference type="ARBA" id="ARBA00004141"/>
    </source>
</evidence>
<dbReference type="GeneTree" id="ENSGT00940000159666"/>
<keyword evidence="3" id="KW-0472">Membrane</keyword>
<name>A0AAY5E920_ELEEL</name>
<feature type="transmembrane region" description="Helical" evidence="3">
    <location>
        <begin position="378"/>
        <end position="398"/>
    </location>
</feature>
<protein>
    <submittedName>
        <fullName evidence="4">Solute carrier family 16 member 5b</fullName>
    </submittedName>
</protein>
<feature type="transmembrane region" description="Helical" evidence="3">
    <location>
        <begin position="320"/>
        <end position="341"/>
    </location>
</feature>
<evidence type="ECO:0000313" key="5">
    <source>
        <dbReference type="Proteomes" id="UP000314983"/>
    </source>
</evidence>
<feature type="transmembrane region" description="Helical" evidence="3">
    <location>
        <begin position="288"/>
        <end position="314"/>
    </location>
</feature>
<feature type="region of interest" description="Disordered" evidence="2">
    <location>
        <begin position="1"/>
        <end position="21"/>
    </location>
</feature>
<evidence type="ECO:0000256" key="3">
    <source>
        <dbReference type="SAM" id="Phobius"/>
    </source>
</evidence>
<organism evidence="4 5">
    <name type="scientific">Electrophorus electricus</name>
    <name type="common">Electric eel</name>
    <name type="synonym">Gymnotus electricus</name>
    <dbReference type="NCBI Taxonomy" id="8005"/>
    <lineage>
        <taxon>Eukaryota</taxon>
        <taxon>Metazoa</taxon>
        <taxon>Chordata</taxon>
        <taxon>Craniata</taxon>
        <taxon>Vertebrata</taxon>
        <taxon>Euteleostomi</taxon>
        <taxon>Actinopterygii</taxon>
        <taxon>Neopterygii</taxon>
        <taxon>Teleostei</taxon>
        <taxon>Ostariophysi</taxon>
        <taxon>Gymnotiformes</taxon>
        <taxon>Gymnotoidei</taxon>
        <taxon>Gymnotidae</taxon>
        <taxon>Electrophorus</taxon>
    </lineage>
</organism>
<reference evidence="4" key="3">
    <citation type="submission" date="2025-09" db="UniProtKB">
        <authorList>
            <consortium name="Ensembl"/>
        </authorList>
    </citation>
    <scope>IDENTIFICATION</scope>
</reference>
<dbReference type="Proteomes" id="UP000314983">
    <property type="component" value="Chromosome 1"/>
</dbReference>
<dbReference type="PANTHER" id="PTHR11360:SF21">
    <property type="entry name" value="MONOCARBOXYLATE TRANSPORTER 6"/>
    <property type="match status" value="1"/>
</dbReference>
<reference evidence="4" key="2">
    <citation type="submission" date="2025-08" db="UniProtKB">
        <authorList>
            <consortium name="Ensembl"/>
        </authorList>
    </citation>
    <scope>IDENTIFICATION</scope>
</reference>
<comment type="subcellular location">
    <subcellularLocation>
        <location evidence="1">Membrane</location>
        <topology evidence="1">Multi-pass membrane protein</topology>
    </subcellularLocation>
</comment>
<evidence type="ECO:0000256" key="2">
    <source>
        <dbReference type="SAM" id="MobiDB-lite"/>
    </source>
</evidence>
<dbReference type="InterPro" id="IPR050327">
    <property type="entry name" value="Proton-linked_MCT"/>
</dbReference>
<dbReference type="GO" id="GO:0008028">
    <property type="term" value="F:monocarboxylic acid transmembrane transporter activity"/>
    <property type="evidence" value="ECO:0007669"/>
    <property type="project" value="TreeGrafter"/>
</dbReference>
<feature type="transmembrane region" description="Helical" evidence="3">
    <location>
        <begin position="348"/>
        <end position="372"/>
    </location>
</feature>
<dbReference type="AlphaFoldDB" id="A0AAY5E920"/>
<dbReference type="GO" id="GO:0016323">
    <property type="term" value="C:basolateral plasma membrane"/>
    <property type="evidence" value="ECO:0007669"/>
    <property type="project" value="TreeGrafter"/>
</dbReference>
<reference evidence="4 5" key="1">
    <citation type="submission" date="2020-05" db="EMBL/GenBank/DDBJ databases">
        <title>Electrophorus electricus (electric eel) genome, fEleEle1, primary haplotype.</title>
        <authorList>
            <person name="Myers G."/>
            <person name="Meyer A."/>
            <person name="Fedrigo O."/>
            <person name="Formenti G."/>
            <person name="Rhie A."/>
            <person name="Tracey A."/>
            <person name="Sims Y."/>
            <person name="Jarvis E.D."/>
        </authorList>
    </citation>
    <scope>NUCLEOTIDE SEQUENCE [LARGE SCALE GENOMIC DNA]</scope>
</reference>
<dbReference type="Ensembl" id="ENSEEET00000056942.1">
    <property type="protein sequence ID" value="ENSEEEP00000053411.1"/>
    <property type="gene ID" value="ENSEEEG00000026294.1"/>
</dbReference>
<evidence type="ECO:0000313" key="4">
    <source>
        <dbReference type="Ensembl" id="ENSEEEP00000053411.1"/>
    </source>
</evidence>
<sequence length="400" mass="42408">GQAWKGSLKPEKQVDQQKTPSMSKEVQSTIMVMALTLAFPTCVGIFYTDLLKEFQESNAEMPWVPAILTALLHAGGPLCSVLVEYYSCCATIIVGGVLGGLETVSSLCAHTTVDLYITGTMESEESFLEPSVTMLGYYFVHRCTLANVLSTTGKALGLSTRLESEFPATGWALAELLRVQGFDEATGAWAKGNTSPAHKPTCLSLSSVHPGATSQVKGASVGLPLHPRAFPAQAHGLQLDELQRLLPHPRPGFIVDDAGLPVASGLPVVARHGAGPRRSLSACRQRHFIYMFAGALLLDGLSNCVCGTATGFGVLPDYTLAYGIPMSVVGSLVFTGLMEVVEMSCFPYALGLTTVMESITNTVGPPLAGVLVSCTGQYSYVFFACSVPFCTAGLFIMVSF</sequence>
<keyword evidence="3" id="KW-1133">Transmembrane helix</keyword>
<keyword evidence="3" id="KW-0812">Transmembrane</keyword>
<dbReference type="SUPFAM" id="SSF103473">
    <property type="entry name" value="MFS general substrate transporter"/>
    <property type="match status" value="2"/>
</dbReference>
<feature type="transmembrane region" description="Helical" evidence="3">
    <location>
        <begin position="30"/>
        <end position="51"/>
    </location>
</feature>
<proteinExistence type="predicted"/>
<dbReference type="InterPro" id="IPR036259">
    <property type="entry name" value="MFS_trans_sf"/>
</dbReference>